<sequence length="128" mass="14069">MEGAVPNQWPEGFVSTILQPTGGPIGPWERSYPLTSDGKVVAVGTPAHVPSHLSVIVFRDDVTYFLGGDATYDQELLDQEVTDGVNDNPLLAIESIKKIKEFVRKEKVVLLPAHDPDVARQLAEKDLY</sequence>
<dbReference type="EMBL" id="JAFJYH010000422">
    <property type="protein sequence ID" value="KAG4411984.1"/>
    <property type="molecule type" value="Genomic_DNA"/>
</dbReference>
<comment type="caution">
    <text evidence="1">The sequence shown here is derived from an EMBL/GenBank/DDBJ whole genome shotgun (WGS) entry which is preliminary data.</text>
</comment>
<dbReference type="InterPro" id="IPR036866">
    <property type="entry name" value="RibonucZ/Hydroxyglut_hydro"/>
</dbReference>
<dbReference type="SUPFAM" id="SSF56281">
    <property type="entry name" value="Metallo-hydrolase/oxidoreductase"/>
    <property type="match status" value="1"/>
</dbReference>
<evidence type="ECO:0008006" key="3">
    <source>
        <dbReference type="Google" id="ProtNLM"/>
    </source>
</evidence>
<organism evidence="1 2">
    <name type="scientific">Cadophora malorum</name>
    <dbReference type="NCBI Taxonomy" id="108018"/>
    <lineage>
        <taxon>Eukaryota</taxon>
        <taxon>Fungi</taxon>
        <taxon>Dikarya</taxon>
        <taxon>Ascomycota</taxon>
        <taxon>Pezizomycotina</taxon>
        <taxon>Leotiomycetes</taxon>
        <taxon>Helotiales</taxon>
        <taxon>Ploettnerulaceae</taxon>
        <taxon>Cadophora</taxon>
    </lineage>
</organism>
<accession>A0A8H7T1Y7</accession>
<evidence type="ECO:0000313" key="2">
    <source>
        <dbReference type="Proteomes" id="UP000664132"/>
    </source>
</evidence>
<gene>
    <name evidence="1" type="ORF">IFR04_014890</name>
</gene>
<dbReference type="AlphaFoldDB" id="A0A8H7T1Y7"/>
<evidence type="ECO:0000313" key="1">
    <source>
        <dbReference type="EMBL" id="KAG4411984.1"/>
    </source>
</evidence>
<keyword evidence="2" id="KW-1185">Reference proteome</keyword>
<dbReference type="Gene3D" id="3.60.15.10">
    <property type="entry name" value="Ribonuclease Z/Hydroxyacylglutathione hydrolase-like"/>
    <property type="match status" value="1"/>
</dbReference>
<proteinExistence type="predicted"/>
<reference evidence="1" key="1">
    <citation type="submission" date="2021-02" db="EMBL/GenBank/DDBJ databases">
        <title>Genome sequence Cadophora malorum strain M34.</title>
        <authorList>
            <person name="Stefanovic E."/>
            <person name="Vu D."/>
            <person name="Scully C."/>
            <person name="Dijksterhuis J."/>
            <person name="Roader J."/>
            <person name="Houbraken J."/>
        </authorList>
    </citation>
    <scope>NUCLEOTIDE SEQUENCE</scope>
    <source>
        <strain evidence="1">M34</strain>
    </source>
</reference>
<dbReference type="Proteomes" id="UP000664132">
    <property type="component" value="Unassembled WGS sequence"/>
</dbReference>
<dbReference type="OrthoDB" id="3469105at2759"/>
<name>A0A8H7T1Y7_9HELO</name>
<protein>
    <recommendedName>
        <fullName evidence="3">Metallo-beta-lactamase domain-containing protein</fullName>
    </recommendedName>
</protein>